<name>B8GIV9_METPE</name>
<dbReference type="GeneID" id="43500033"/>
<dbReference type="AlphaFoldDB" id="B8GIV9"/>
<proteinExistence type="predicted"/>
<organism evidence="1 2">
    <name type="scientific">Methanosphaerula palustris (strain ATCC BAA-1556 / DSM 19958 / E1-9c)</name>
    <dbReference type="NCBI Taxonomy" id="521011"/>
    <lineage>
        <taxon>Archaea</taxon>
        <taxon>Methanobacteriati</taxon>
        <taxon>Methanobacteriota</taxon>
        <taxon>Stenosarchaea group</taxon>
        <taxon>Methanomicrobia</taxon>
        <taxon>Methanomicrobiales</taxon>
        <taxon>Methanoregulaceae</taxon>
        <taxon>Methanosphaerula</taxon>
    </lineage>
</organism>
<dbReference type="KEGG" id="mpl:Mpal_1610"/>
<protein>
    <submittedName>
        <fullName evidence="1">Uncharacterized protein</fullName>
    </submittedName>
</protein>
<accession>B8GIV9</accession>
<evidence type="ECO:0000313" key="1">
    <source>
        <dbReference type="EMBL" id="ACL16922.1"/>
    </source>
</evidence>
<dbReference type="EMBL" id="CP001338">
    <property type="protein sequence ID" value="ACL16922.1"/>
    <property type="molecule type" value="Genomic_DNA"/>
</dbReference>
<gene>
    <name evidence="1" type="ordered locus">Mpal_1610</name>
</gene>
<dbReference type="HOGENOM" id="CLU_3130889_0_0_2"/>
<keyword evidence="2" id="KW-1185">Reference proteome</keyword>
<evidence type="ECO:0000313" key="2">
    <source>
        <dbReference type="Proteomes" id="UP000002457"/>
    </source>
</evidence>
<dbReference type="RefSeq" id="WP_012618241.1">
    <property type="nucleotide sequence ID" value="NC_011832.1"/>
</dbReference>
<reference evidence="1 2" key="1">
    <citation type="journal article" date="2015" name="Genome Announc.">
        <title>Complete Genome Sequence of Methanosphaerula palustris E1-9CT, a Hydrogenotrophic Methanogen Isolated from a Minerotrophic Fen Peatland.</title>
        <authorList>
            <person name="Cadillo-Quiroz H."/>
            <person name="Browne P."/>
            <person name="Kyrpides N."/>
            <person name="Woyke T."/>
            <person name="Goodwin L."/>
            <person name="Detter C."/>
            <person name="Yavitt J.B."/>
            <person name="Zinder S.H."/>
        </authorList>
    </citation>
    <scope>NUCLEOTIDE SEQUENCE [LARGE SCALE GENOMIC DNA]</scope>
    <source>
        <strain evidence="2">ATCC BAA-1556 / DSM 19958 / E1-9c</strain>
    </source>
</reference>
<sequence length="49" mass="5418">MLATALDGIGRLWDLIMQFAVQGRRHPLRRDVTDVFLDLLGLGRSVPAG</sequence>
<dbReference type="Proteomes" id="UP000002457">
    <property type="component" value="Chromosome"/>
</dbReference>